<dbReference type="Proteomes" id="UP001148185">
    <property type="component" value="Unassembled WGS sequence"/>
</dbReference>
<proteinExistence type="predicted"/>
<evidence type="ECO:0000259" key="2">
    <source>
        <dbReference type="Pfam" id="PF19291"/>
    </source>
</evidence>
<dbReference type="Pfam" id="PF19291">
    <property type="entry name" value="TREH_N"/>
    <property type="match status" value="1"/>
</dbReference>
<dbReference type="Pfam" id="PF00723">
    <property type="entry name" value="Glyco_hydro_15"/>
    <property type="match status" value="1"/>
</dbReference>
<dbReference type="GO" id="GO:0004553">
    <property type="term" value="F:hydrolase activity, hydrolyzing O-glycosyl compounds"/>
    <property type="evidence" value="ECO:0007669"/>
    <property type="project" value="TreeGrafter"/>
</dbReference>
<dbReference type="AlphaFoldDB" id="A0A9X4C6E2"/>
<dbReference type="EMBL" id="JAMDHA010000031">
    <property type="protein sequence ID" value="MDD1010776.1"/>
    <property type="molecule type" value="Genomic_DNA"/>
</dbReference>
<feature type="domain" description="Trehalase-like N-terminal" evidence="2">
    <location>
        <begin position="5"/>
        <end position="146"/>
    </location>
</feature>
<protein>
    <submittedName>
        <fullName evidence="3">Glycoside hydrolase family 15 protein</fullName>
    </submittedName>
</protein>
<feature type="domain" description="GH15-like" evidence="1">
    <location>
        <begin position="230"/>
        <end position="588"/>
    </location>
</feature>
<comment type="caution">
    <text evidence="3">The sequence shown here is derived from an EMBL/GenBank/DDBJ whole genome shotgun (WGS) entry which is preliminary data.</text>
</comment>
<dbReference type="Gene3D" id="1.50.10.10">
    <property type="match status" value="1"/>
</dbReference>
<dbReference type="InterPro" id="IPR011613">
    <property type="entry name" value="GH15-like"/>
</dbReference>
<dbReference type="PANTHER" id="PTHR31616">
    <property type="entry name" value="TREHALASE"/>
    <property type="match status" value="1"/>
</dbReference>
<dbReference type="PANTHER" id="PTHR31616:SF0">
    <property type="entry name" value="GLUCAN 1,4-ALPHA-GLUCOSIDASE"/>
    <property type="match status" value="1"/>
</dbReference>
<evidence type="ECO:0000313" key="3">
    <source>
        <dbReference type="EMBL" id="MDD1010776.1"/>
    </source>
</evidence>
<keyword evidence="3" id="KW-0378">Hydrolase</keyword>
<evidence type="ECO:0000313" key="4">
    <source>
        <dbReference type="Proteomes" id="UP001148185"/>
    </source>
</evidence>
<dbReference type="SUPFAM" id="SSF48208">
    <property type="entry name" value="Six-hairpin glycosidases"/>
    <property type="match status" value="1"/>
</dbReference>
<accession>A0A9X4C6E2</accession>
<dbReference type="InterPro" id="IPR045582">
    <property type="entry name" value="Trehalase-like_N"/>
</dbReference>
<reference evidence="3 4" key="1">
    <citation type="submission" date="2022-05" db="EMBL/GenBank/DDBJ databases">
        <title>Novel Pseudomonas spp. Isolated from a Rainbow Trout Aquaculture Facility.</title>
        <authorList>
            <person name="Testerman T."/>
            <person name="Graf J."/>
        </authorList>
    </citation>
    <scope>NUCLEOTIDE SEQUENCE [LARGE SCALE GENOMIC DNA]</scope>
    <source>
        <strain evidence="3 4">ID1042</strain>
    </source>
</reference>
<dbReference type="GO" id="GO:0005975">
    <property type="term" value="P:carbohydrate metabolic process"/>
    <property type="evidence" value="ECO:0007669"/>
    <property type="project" value="InterPro"/>
</dbReference>
<dbReference type="InterPro" id="IPR008928">
    <property type="entry name" value="6-hairpin_glycosidase_sf"/>
</dbReference>
<dbReference type="InterPro" id="IPR012341">
    <property type="entry name" value="6hp_glycosidase-like_sf"/>
</dbReference>
<gene>
    <name evidence="3" type="ORF">M5G27_25190</name>
</gene>
<keyword evidence="4" id="KW-1185">Reference proteome</keyword>
<dbReference type="RefSeq" id="WP_273878068.1">
    <property type="nucleotide sequence ID" value="NZ_JAMDHA010000031.1"/>
</dbReference>
<organism evidence="3 4">
    <name type="scientific">Pseudomonas shahriarae</name>
    <dbReference type="NCBI Taxonomy" id="2745512"/>
    <lineage>
        <taxon>Bacteria</taxon>
        <taxon>Pseudomonadati</taxon>
        <taxon>Pseudomonadota</taxon>
        <taxon>Gammaproteobacteria</taxon>
        <taxon>Pseudomonadales</taxon>
        <taxon>Pseudomonadaceae</taxon>
        <taxon>Pseudomonas</taxon>
    </lineage>
</organism>
<name>A0A9X4C6E2_9PSED</name>
<evidence type="ECO:0000259" key="1">
    <source>
        <dbReference type="Pfam" id="PF00723"/>
    </source>
</evidence>
<sequence length="645" mass="72474">MHEYTIQDYAIIGNCETAALINSDGGIDWLCLPAFDAPSFFGALLDREQGGDFSLRPADADGDAYSVERRYFEDSAILETRFVNARGTLLLTDFFVIAREPHARFYDFTSLHPTRKLVRLLELESGEAALVDLRVASRPDYARRPAAWRRIEGGFGCAEAALFSNLPLAEKNGDIALRFTMEAGRACFFVLDSAQPDARRPPDAQAVRQWLRITQAFWREWNLFNYYRGPHQQIIRRSAVTLKLLTYAPSGAIVAAPTTSLPERLGGDLNWDYRYTWVRDTALFINTLFRLGYSGEAKAYFGFITAKHGAQRSDDADADLQVLLPIREGTSDDEGALGHLAGYRNSRPVRHGNRAKDQLQLDNYGHFLQSLFFWKHTGGKLDHAKRGMALDALAILRRRWPEPDNGIWEPQDRQQRSYSKVSAWLAFQRAGDLGLISREEVQRLCAAIHAQILEHGVREHDGRKYLAEHYGGDGIDATALLAFTTGFLPEPLARSTCEEIERRLAVGPWLYRSDTHRESGEGAFVLCSFWMIGQLIREGELERAEMLLEQVIAAASPLGLYSEQIDPVSGDFLGNFPQAFSHLGLIATMLDLQQAKAQPGFAGRPDHEKFRHGVGCTIGASGVLAGFRRAPRTFRLLFSNRSKWR</sequence>